<evidence type="ECO:0000313" key="1">
    <source>
        <dbReference type="EMBL" id="APC46366.1"/>
    </source>
</evidence>
<dbReference type="EMBL" id="KX925554">
    <property type="protein sequence ID" value="APC46366.1"/>
    <property type="molecule type" value="Genomic_DNA"/>
</dbReference>
<dbReference type="Proteomes" id="UP000224898">
    <property type="component" value="Segment"/>
</dbReference>
<dbReference type="RefSeq" id="YP_009831829.1">
    <property type="nucleotide sequence ID" value="NC_048650.1"/>
</dbReference>
<accession>A0A1J0GW12</accession>
<sequence length="149" mass="17267">MKGELSSAVLPRVYIVFEGLVGVLPDTKSKALEALYRKRKQWDKAVNQYTLNLPTSQGMRDLYWRYNFRIDILTFQGADFADAVRDRLDQRNLLFGDVVSYDEQELLYELTYDRSILAVLDPAPERMLRWGSKGRHTTSEDLNLMGLIT</sequence>
<reference evidence="1 2" key="1">
    <citation type="submission" date="2016-09" db="EMBL/GenBank/DDBJ databases">
        <title>Complete Genome Sequence of Streptomyces 5a phage BRock.</title>
        <authorList>
            <person name="Crossman A."/>
            <person name="Baron S."/>
            <person name="Jamdagni P."/>
            <person name="Khatri P."/>
            <person name="Sharma D."/>
            <person name="Pandey M."/>
            <person name="Goyal S."/>
            <person name="Kumar S."/>
            <person name="Phogat A."/>
            <person name="Chawla G."/>
            <person name="Pasricha M."/>
            <person name="Gupta K."/>
            <person name="Bazzad D."/>
            <person name="Aggarwal V."/>
            <person name="Poughat A."/>
            <person name="Singh K."/>
            <person name="Rana P."/>
            <person name="Gautam R."/>
            <person name="Sharma V."/>
            <person name="Tyagi D."/>
            <person name="Shahi A."/>
            <person name="Jangra N."/>
            <person name="Malik M."/>
            <person name="Sidhu P.K."/>
            <person name="Malik S."/>
            <person name="Ghalyan Y."/>
            <person name="Sharma S.S."/>
            <person name="Malik A."/>
            <person name="Chuttani R."/>
            <person name="Bamal N."/>
            <person name="Bhadula D."/>
            <person name="Batra A."/>
            <person name="Temple L."/>
            <person name="Nehra K."/>
        </authorList>
    </citation>
    <scope>NUCLEOTIDE SEQUENCE [LARGE SCALE GENOMIC DNA]</scope>
</reference>
<organism evidence="1 2">
    <name type="scientific">Streptomyces phage BRock</name>
    <dbReference type="NCBI Taxonomy" id="1913591"/>
    <lineage>
        <taxon>Viruses</taxon>
        <taxon>Duplodnaviria</taxon>
        <taxon>Heunggongvirae</taxon>
        <taxon>Uroviricota</taxon>
        <taxon>Caudoviricetes</taxon>
        <taxon>Borockvirus</taxon>
        <taxon>Borockvirus brock</taxon>
    </lineage>
</organism>
<dbReference type="GeneID" id="55601518"/>
<evidence type="ECO:0000313" key="2">
    <source>
        <dbReference type="Proteomes" id="UP000224898"/>
    </source>
</evidence>
<dbReference type="KEGG" id="vg:55601518"/>
<protein>
    <submittedName>
        <fullName evidence="1">Uncharacterized protein</fullName>
    </submittedName>
</protein>
<keyword evidence="2" id="KW-1185">Reference proteome</keyword>
<proteinExistence type="predicted"/>
<name>A0A1J0GW12_9CAUD</name>